<keyword evidence="7" id="KW-0902">Two-component regulatory system</keyword>
<dbReference type="SMART" id="SM00387">
    <property type="entry name" value="HATPase_c"/>
    <property type="match status" value="1"/>
</dbReference>
<sequence length="646" mass="72890">MKKLLLFLCLLAHTGLSQSTQIDSLKRELVLLDKNPSGYARDTLRYQTLKAVMRAYSDVNVDSSMHYNTLMIGLCKGSGLQKELVYAYQYAGYLYQIRGDYHQSIRFHYKALPLAEKLKMHTRIAASHGALAHAYTSLKEYARATKLCKQGLAVLSHYPDAVIQLSILNVLGVIYREQSQLLNALKINQTMYNLAQSKHNVWYEAHGLHAIGLVYKDMGDLPKALDYHKKALVLARKTGSIELEGNILLNTTDLYARQHQWKQALAYCMQAKQMAIQVKNSSIVAEADEKLYKIFKQTSQPDKALEAHERFVFLRDSLSKDKNQQRIETLQAQYDNVQKTNALLAQKNKYQQLAQTRNGLFLGIAATLLLALLLFWNNRRLQAKNVEINQQRALLESARKQLADINRTLEIRVDDRTKDLVKANRELIQKNEEIKGALFKGQTIERKRVALELHDNLSSLLSAVNMSIQAINPQNLSEPEQSVYRNVRQLIQNAYAEVRNISHNILPAELDREGLATTLTTLVGQLNQNSPLQFSLTITGLQERLPVEIEFNVYSIVLELINNTIKHARATTVGISLFRTDTGINLSVIDDGIGMGHNPNKPGIGLQNIQARLDSLGGILTTVLSAEKGTRILIKIPIETVRFNGD</sequence>
<dbReference type="Gene3D" id="1.20.5.1930">
    <property type="match status" value="1"/>
</dbReference>
<dbReference type="PROSITE" id="PS50005">
    <property type="entry name" value="TPR"/>
    <property type="match status" value="1"/>
</dbReference>
<accession>A0A2K8Z5L7</accession>
<evidence type="ECO:0000313" key="14">
    <source>
        <dbReference type="EMBL" id="AUD05138.1"/>
    </source>
</evidence>
<keyword evidence="10" id="KW-0175">Coiled coil</keyword>
<feature type="coiled-coil region" evidence="10">
    <location>
        <begin position="320"/>
        <end position="347"/>
    </location>
</feature>
<evidence type="ECO:0000256" key="4">
    <source>
        <dbReference type="ARBA" id="ARBA00022692"/>
    </source>
</evidence>
<dbReference type="Gene3D" id="1.25.40.10">
    <property type="entry name" value="Tetratricopeptide repeat domain"/>
    <property type="match status" value="1"/>
</dbReference>
<dbReference type="SMART" id="SM00028">
    <property type="entry name" value="TPR"/>
    <property type="match status" value="4"/>
</dbReference>
<dbReference type="GO" id="GO:0005886">
    <property type="term" value="C:plasma membrane"/>
    <property type="evidence" value="ECO:0007669"/>
    <property type="project" value="UniProtKB-SubCell"/>
</dbReference>
<reference evidence="14 15" key="1">
    <citation type="submission" date="2017-11" db="EMBL/GenBank/DDBJ databases">
        <title>Taxonomic description and genome sequences of Spirosoma HA7 sp. nov., isolated from pollen microhabitat of Corylus avellana.</title>
        <authorList>
            <person name="Ambika Manirajan B."/>
            <person name="Suarez C."/>
            <person name="Ratering S."/>
            <person name="Geissler-Plaum R."/>
            <person name="Cardinale M."/>
            <person name="Sylvia S."/>
        </authorList>
    </citation>
    <scope>NUCLEOTIDE SEQUENCE [LARGE SCALE GENOMIC DNA]</scope>
    <source>
        <strain evidence="14 15">HA7</strain>
    </source>
</reference>
<dbReference type="KEGG" id="spir:CWM47_26810"/>
<feature type="repeat" description="TPR" evidence="9">
    <location>
        <begin position="205"/>
        <end position="238"/>
    </location>
</feature>
<evidence type="ECO:0000313" key="15">
    <source>
        <dbReference type="Proteomes" id="UP000232883"/>
    </source>
</evidence>
<dbReference type="AlphaFoldDB" id="A0A2K8Z5L7"/>
<dbReference type="SUPFAM" id="SSF48452">
    <property type="entry name" value="TPR-like"/>
    <property type="match status" value="2"/>
</dbReference>
<dbReference type="RefSeq" id="WP_100991635.1">
    <property type="nucleotide sequence ID" value="NZ_CP025096.1"/>
</dbReference>
<evidence type="ECO:0000256" key="10">
    <source>
        <dbReference type="SAM" id="Coils"/>
    </source>
</evidence>
<dbReference type="GO" id="GO:0046983">
    <property type="term" value="F:protein dimerization activity"/>
    <property type="evidence" value="ECO:0007669"/>
    <property type="project" value="InterPro"/>
</dbReference>
<evidence type="ECO:0000256" key="8">
    <source>
        <dbReference type="ARBA" id="ARBA00023136"/>
    </source>
</evidence>
<protein>
    <submittedName>
        <fullName evidence="14">Two-component sensor histidine kinase</fullName>
    </submittedName>
</protein>
<keyword evidence="5 14" id="KW-0418">Kinase</keyword>
<dbReference type="Pfam" id="PF02518">
    <property type="entry name" value="HATPase_c"/>
    <property type="match status" value="1"/>
</dbReference>
<keyword evidence="9" id="KW-0802">TPR repeat</keyword>
<name>A0A2K8Z5L7_9BACT</name>
<dbReference type="InterPro" id="IPR011990">
    <property type="entry name" value="TPR-like_helical_dom_sf"/>
</dbReference>
<feature type="transmembrane region" description="Helical" evidence="11">
    <location>
        <begin position="359"/>
        <end position="376"/>
    </location>
</feature>
<dbReference type="OrthoDB" id="613934at2"/>
<keyword evidence="6 11" id="KW-1133">Transmembrane helix</keyword>
<keyword evidence="4 11" id="KW-0812">Transmembrane</keyword>
<dbReference type="Proteomes" id="UP000232883">
    <property type="component" value="Chromosome"/>
</dbReference>
<evidence type="ECO:0000256" key="1">
    <source>
        <dbReference type="ARBA" id="ARBA00004651"/>
    </source>
</evidence>
<dbReference type="InterPro" id="IPR005467">
    <property type="entry name" value="His_kinase_dom"/>
</dbReference>
<dbReference type="PANTHER" id="PTHR24421:SF37">
    <property type="entry name" value="SENSOR HISTIDINE KINASE NARS"/>
    <property type="match status" value="1"/>
</dbReference>
<feature type="domain" description="Histidine kinase" evidence="13">
    <location>
        <begin position="448"/>
        <end position="640"/>
    </location>
</feature>
<evidence type="ECO:0000256" key="9">
    <source>
        <dbReference type="PROSITE-ProRule" id="PRU00339"/>
    </source>
</evidence>
<evidence type="ECO:0000259" key="13">
    <source>
        <dbReference type="PROSITE" id="PS50109"/>
    </source>
</evidence>
<keyword evidence="8 11" id="KW-0472">Membrane</keyword>
<dbReference type="InterPro" id="IPR019734">
    <property type="entry name" value="TPR_rpt"/>
</dbReference>
<keyword evidence="12" id="KW-0732">Signal</keyword>
<dbReference type="CDD" id="cd16917">
    <property type="entry name" value="HATPase_UhpB-NarQ-NarX-like"/>
    <property type="match status" value="1"/>
</dbReference>
<dbReference type="InterPro" id="IPR036890">
    <property type="entry name" value="HATPase_C_sf"/>
</dbReference>
<evidence type="ECO:0000256" key="7">
    <source>
        <dbReference type="ARBA" id="ARBA00023012"/>
    </source>
</evidence>
<evidence type="ECO:0000256" key="6">
    <source>
        <dbReference type="ARBA" id="ARBA00022989"/>
    </source>
</evidence>
<dbReference type="PROSITE" id="PS50109">
    <property type="entry name" value="HIS_KIN"/>
    <property type="match status" value="1"/>
</dbReference>
<dbReference type="GO" id="GO:0000155">
    <property type="term" value="F:phosphorelay sensor kinase activity"/>
    <property type="evidence" value="ECO:0007669"/>
    <property type="project" value="InterPro"/>
</dbReference>
<gene>
    <name evidence="14" type="ORF">CWM47_26810</name>
</gene>
<keyword evidence="15" id="KW-1185">Reference proteome</keyword>
<evidence type="ECO:0000256" key="11">
    <source>
        <dbReference type="SAM" id="Phobius"/>
    </source>
</evidence>
<dbReference type="Pfam" id="PF07730">
    <property type="entry name" value="HisKA_3"/>
    <property type="match status" value="1"/>
</dbReference>
<dbReference type="InterPro" id="IPR011712">
    <property type="entry name" value="Sig_transdc_His_kin_sub3_dim/P"/>
</dbReference>
<comment type="subcellular location">
    <subcellularLocation>
        <location evidence="1">Cell membrane</location>
        <topology evidence="1">Multi-pass membrane protein</topology>
    </subcellularLocation>
</comment>
<dbReference type="SUPFAM" id="SSF55874">
    <property type="entry name" value="ATPase domain of HSP90 chaperone/DNA topoisomerase II/histidine kinase"/>
    <property type="match status" value="1"/>
</dbReference>
<dbReference type="InterPro" id="IPR003594">
    <property type="entry name" value="HATPase_dom"/>
</dbReference>
<feature type="coiled-coil region" evidence="10">
    <location>
        <begin position="378"/>
        <end position="408"/>
    </location>
</feature>
<dbReference type="Gene3D" id="3.30.565.10">
    <property type="entry name" value="Histidine kinase-like ATPase, C-terminal domain"/>
    <property type="match status" value="1"/>
</dbReference>
<feature type="signal peptide" evidence="12">
    <location>
        <begin position="1"/>
        <end position="19"/>
    </location>
</feature>
<organism evidence="14 15">
    <name type="scientific">Spirosoma pollinicola</name>
    <dbReference type="NCBI Taxonomy" id="2057025"/>
    <lineage>
        <taxon>Bacteria</taxon>
        <taxon>Pseudomonadati</taxon>
        <taxon>Bacteroidota</taxon>
        <taxon>Cytophagia</taxon>
        <taxon>Cytophagales</taxon>
        <taxon>Cytophagaceae</taxon>
        <taxon>Spirosoma</taxon>
    </lineage>
</organism>
<dbReference type="Pfam" id="PF13176">
    <property type="entry name" value="TPR_7"/>
    <property type="match status" value="1"/>
</dbReference>
<keyword evidence="3" id="KW-0808">Transferase</keyword>
<evidence type="ECO:0000256" key="3">
    <source>
        <dbReference type="ARBA" id="ARBA00022679"/>
    </source>
</evidence>
<keyword evidence="2" id="KW-1003">Cell membrane</keyword>
<evidence type="ECO:0000256" key="2">
    <source>
        <dbReference type="ARBA" id="ARBA00022475"/>
    </source>
</evidence>
<dbReference type="InterPro" id="IPR050482">
    <property type="entry name" value="Sensor_HK_TwoCompSys"/>
</dbReference>
<feature type="chain" id="PRO_5014765646" evidence="12">
    <location>
        <begin position="20"/>
        <end position="646"/>
    </location>
</feature>
<dbReference type="PANTHER" id="PTHR24421">
    <property type="entry name" value="NITRATE/NITRITE SENSOR PROTEIN NARX-RELATED"/>
    <property type="match status" value="1"/>
</dbReference>
<evidence type="ECO:0000256" key="5">
    <source>
        <dbReference type="ARBA" id="ARBA00022777"/>
    </source>
</evidence>
<proteinExistence type="predicted"/>
<dbReference type="EMBL" id="CP025096">
    <property type="protein sequence ID" value="AUD05138.1"/>
    <property type="molecule type" value="Genomic_DNA"/>
</dbReference>
<evidence type="ECO:0000256" key="12">
    <source>
        <dbReference type="SAM" id="SignalP"/>
    </source>
</evidence>